<dbReference type="SUPFAM" id="SSF53335">
    <property type="entry name" value="S-adenosyl-L-methionine-dependent methyltransferases"/>
    <property type="match status" value="1"/>
</dbReference>
<dbReference type="Pfam" id="PF13649">
    <property type="entry name" value="Methyltransf_25"/>
    <property type="match status" value="1"/>
</dbReference>
<dbReference type="Proteomes" id="UP000179129">
    <property type="component" value="Unassembled WGS sequence"/>
</dbReference>
<dbReference type="InterPro" id="IPR041698">
    <property type="entry name" value="Methyltransf_25"/>
</dbReference>
<evidence type="ECO:0000313" key="2">
    <source>
        <dbReference type="EMBL" id="OGG01475.1"/>
    </source>
</evidence>
<gene>
    <name evidence="2" type="ORF">A3F83_00925</name>
</gene>
<comment type="caution">
    <text evidence="2">The sequence shown here is derived from an EMBL/GenBank/DDBJ whole genome shotgun (WGS) entry which is preliminary data.</text>
</comment>
<dbReference type="Gene3D" id="3.40.50.150">
    <property type="entry name" value="Vaccinia Virus protein VP39"/>
    <property type="match status" value="1"/>
</dbReference>
<name>A0A1F5YMU4_9BACT</name>
<protein>
    <recommendedName>
        <fullName evidence="1">Methyltransferase domain-containing protein</fullName>
    </recommendedName>
</protein>
<organism evidence="2 3">
    <name type="scientific">Candidatus Glassbacteria bacterium RIFCSPLOWO2_12_FULL_58_11</name>
    <dbReference type="NCBI Taxonomy" id="1817867"/>
    <lineage>
        <taxon>Bacteria</taxon>
        <taxon>Candidatus Glassiibacteriota</taxon>
    </lineage>
</organism>
<sequence>MIERIDFEKVDVAVEYGPGSGRITRELLKRLKPGSTYFGIEINGLMVRNIRNNLPEATIYKDSVVNVSKYLEKHKKDHADVIISGLPWAIFPNDMQKEIMGKTFDVLLEGGIFITYAYCHGTLLPAGKRFKYLLSEYFPSITKSSIALLNIPPAFVYHCEK</sequence>
<feature type="domain" description="Methyltransferase" evidence="1">
    <location>
        <begin position="14"/>
        <end position="111"/>
    </location>
</feature>
<accession>A0A1F5YMU4</accession>
<evidence type="ECO:0000259" key="1">
    <source>
        <dbReference type="Pfam" id="PF13649"/>
    </source>
</evidence>
<dbReference type="AlphaFoldDB" id="A0A1F5YMU4"/>
<dbReference type="STRING" id="1817867.A3F83_00925"/>
<proteinExistence type="predicted"/>
<reference evidence="2 3" key="1">
    <citation type="journal article" date="2016" name="Nat. Commun.">
        <title>Thousands of microbial genomes shed light on interconnected biogeochemical processes in an aquifer system.</title>
        <authorList>
            <person name="Anantharaman K."/>
            <person name="Brown C.T."/>
            <person name="Hug L.A."/>
            <person name="Sharon I."/>
            <person name="Castelle C.J."/>
            <person name="Probst A.J."/>
            <person name="Thomas B.C."/>
            <person name="Singh A."/>
            <person name="Wilkins M.J."/>
            <person name="Karaoz U."/>
            <person name="Brodie E.L."/>
            <person name="Williams K.H."/>
            <person name="Hubbard S.S."/>
            <person name="Banfield J.F."/>
        </authorList>
    </citation>
    <scope>NUCLEOTIDE SEQUENCE [LARGE SCALE GENOMIC DNA]</scope>
</reference>
<dbReference type="InterPro" id="IPR029063">
    <property type="entry name" value="SAM-dependent_MTases_sf"/>
</dbReference>
<dbReference type="EMBL" id="MFIX01000208">
    <property type="protein sequence ID" value="OGG01475.1"/>
    <property type="molecule type" value="Genomic_DNA"/>
</dbReference>
<evidence type="ECO:0000313" key="3">
    <source>
        <dbReference type="Proteomes" id="UP000179129"/>
    </source>
</evidence>